<dbReference type="InterPro" id="IPR013216">
    <property type="entry name" value="Methyltransf_11"/>
</dbReference>
<protein>
    <recommendedName>
        <fullName evidence="3">Methyltransferase type 11 domain-containing protein</fullName>
    </recommendedName>
</protein>
<dbReference type="GO" id="GO:0008757">
    <property type="term" value="F:S-adenosylmethionine-dependent methyltransferase activity"/>
    <property type="evidence" value="ECO:0007669"/>
    <property type="project" value="InterPro"/>
</dbReference>
<dbReference type="Proteomes" id="UP000001072">
    <property type="component" value="Unassembled WGS sequence"/>
</dbReference>
<dbReference type="EMBL" id="GL883093">
    <property type="protein sequence ID" value="EGG11000.1"/>
    <property type="molecule type" value="Genomic_DNA"/>
</dbReference>
<evidence type="ECO:0000256" key="2">
    <source>
        <dbReference type="ARBA" id="ARBA00022679"/>
    </source>
</evidence>
<evidence type="ECO:0000259" key="3">
    <source>
        <dbReference type="Pfam" id="PF08241"/>
    </source>
</evidence>
<sequence>MTNESQSNDEDFSAVDYEKNHVHEVYQSIAHHFSQTRYKPWPIVNEFLKNQPMGSIGLDVGSGNGKYLHGHNLTFNSQSSTNSEIPIGAKDPQSLLNEESRYLLIGLDRSISLLSLSSNHQSNPELLNGDCLSLPIRSNFSFDFIISIATLHHLSTFERRSKSIQSLLQLIKPKNRYDKKGKLLIFVWAFEQGQRSNRSFENRKLLPAKSLKDETQIRLENKEDEKKDKIQDVFVPWVTQDPSTSQPVTFNRFYHLFKEGELNDLIHQAATVVGLTHVPQNQLSNVTSVQDSQNTYRILNHGYEADNWWVEVEVG</sequence>
<dbReference type="STRING" id="747676.F4R9L2"/>
<dbReference type="GO" id="GO:0002098">
    <property type="term" value="P:tRNA wobble uridine modification"/>
    <property type="evidence" value="ECO:0007669"/>
    <property type="project" value="TreeGrafter"/>
</dbReference>
<feature type="domain" description="Methyltransferase type 11" evidence="3">
    <location>
        <begin position="102"/>
        <end position="174"/>
    </location>
</feature>
<dbReference type="InParanoid" id="F4R9L2"/>
<dbReference type="RefSeq" id="XP_007405602.1">
    <property type="nucleotide sequence ID" value="XM_007405540.1"/>
</dbReference>
<dbReference type="PANTHER" id="PTHR13069:SF21">
    <property type="entry name" value="ALKYLATED DNA REPAIR PROTEIN ALKB HOMOLOG 8"/>
    <property type="match status" value="1"/>
</dbReference>
<dbReference type="InterPro" id="IPR051422">
    <property type="entry name" value="AlkB_tRNA_MeTrf/Diox"/>
</dbReference>
<accession>F4R9L2</accession>
<dbReference type="OrthoDB" id="271595at2759"/>
<dbReference type="GO" id="GO:0030488">
    <property type="term" value="P:tRNA methylation"/>
    <property type="evidence" value="ECO:0007669"/>
    <property type="project" value="TreeGrafter"/>
</dbReference>
<evidence type="ECO:0000256" key="1">
    <source>
        <dbReference type="ARBA" id="ARBA00022603"/>
    </source>
</evidence>
<dbReference type="AlphaFoldDB" id="F4R9L2"/>
<dbReference type="InterPro" id="IPR029063">
    <property type="entry name" value="SAM-dependent_MTases_sf"/>
</dbReference>
<dbReference type="SUPFAM" id="SSF53335">
    <property type="entry name" value="S-adenosyl-L-methionine-dependent methyltransferases"/>
    <property type="match status" value="1"/>
</dbReference>
<dbReference type="PANTHER" id="PTHR13069">
    <property type="entry name" value="ALKYLATED DNA REPAIR PROTEIN ALKB HOMOLOG 8"/>
    <property type="match status" value="1"/>
</dbReference>
<dbReference type="Gene3D" id="3.40.50.150">
    <property type="entry name" value="Vaccinia Virus protein VP39"/>
    <property type="match status" value="1"/>
</dbReference>
<name>F4R9L2_MELLP</name>
<dbReference type="GO" id="GO:0106335">
    <property type="term" value="F:tRNA (5-carboxymethyluridine(34)-5-O)-methyltransferase activity"/>
    <property type="evidence" value="ECO:0007669"/>
    <property type="project" value="TreeGrafter"/>
</dbReference>
<dbReference type="HOGENOM" id="CLU_029501_2_0_1"/>
<dbReference type="FunCoup" id="F4R9L2">
    <property type="interactions" value="388"/>
</dbReference>
<organism evidence="5">
    <name type="scientific">Melampsora larici-populina (strain 98AG31 / pathotype 3-4-7)</name>
    <name type="common">Poplar leaf rust fungus</name>
    <dbReference type="NCBI Taxonomy" id="747676"/>
    <lineage>
        <taxon>Eukaryota</taxon>
        <taxon>Fungi</taxon>
        <taxon>Dikarya</taxon>
        <taxon>Basidiomycota</taxon>
        <taxon>Pucciniomycotina</taxon>
        <taxon>Pucciniomycetes</taxon>
        <taxon>Pucciniales</taxon>
        <taxon>Melampsoraceae</taxon>
        <taxon>Melampsora</taxon>
    </lineage>
</organism>
<gene>
    <name evidence="4" type="ORF">MELLADRAFT_76777</name>
</gene>
<dbReference type="GO" id="GO:0000049">
    <property type="term" value="F:tRNA binding"/>
    <property type="evidence" value="ECO:0007669"/>
    <property type="project" value="TreeGrafter"/>
</dbReference>
<evidence type="ECO:0000313" key="5">
    <source>
        <dbReference type="Proteomes" id="UP000001072"/>
    </source>
</evidence>
<dbReference type="GO" id="GO:0005737">
    <property type="term" value="C:cytoplasm"/>
    <property type="evidence" value="ECO:0007669"/>
    <property type="project" value="TreeGrafter"/>
</dbReference>
<dbReference type="eggNOG" id="KOG1331">
    <property type="taxonomic scope" value="Eukaryota"/>
</dbReference>
<dbReference type="VEuPathDB" id="FungiDB:MELLADRAFT_76777"/>
<dbReference type="GeneID" id="18932839"/>
<dbReference type="Pfam" id="PF08241">
    <property type="entry name" value="Methyltransf_11"/>
    <property type="match status" value="1"/>
</dbReference>
<dbReference type="GO" id="GO:0005634">
    <property type="term" value="C:nucleus"/>
    <property type="evidence" value="ECO:0007669"/>
    <property type="project" value="TreeGrafter"/>
</dbReference>
<reference evidence="5" key="1">
    <citation type="journal article" date="2011" name="Proc. Natl. Acad. Sci. U.S.A.">
        <title>Obligate biotrophy features unraveled by the genomic analysis of rust fungi.</title>
        <authorList>
            <person name="Duplessis S."/>
            <person name="Cuomo C.A."/>
            <person name="Lin Y.-C."/>
            <person name="Aerts A."/>
            <person name="Tisserant E."/>
            <person name="Veneault-Fourrey C."/>
            <person name="Joly D.L."/>
            <person name="Hacquard S."/>
            <person name="Amselem J."/>
            <person name="Cantarel B.L."/>
            <person name="Chiu R."/>
            <person name="Coutinho P.M."/>
            <person name="Feau N."/>
            <person name="Field M."/>
            <person name="Frey P."/>
            <person name="Gelhaye E."/>
            <person name="Goldberg J."/>
            <person name="Grabherr M.G."/>
            <person name="Kodira C.D."/>
            <person name="Kohler A."/>
            <person name="Kuees U."/>
            <person name="Lindquist E.A."/>
            <person name="Lucas S.M."/>
            <person name="Mago R."/>
            <person name="Mauceli E."/>
            <person name="Morin E."/>
            <person name="Murat C."/>
            <person name="Pangilinan J.L."/>
            <person name="Park R."/>
            <person name="Pearson M."/>
            <person name="Quesneville H."/>
            <person name="Rouhier N."/>
            <person name="Sakthikumar S."/>
            <person name="Salamov A.A."/>
            <person name="Schmutz J."/>
            <person name="Selles B."/>
            <person name="Shapiro H."/>
            <person name="Tanguay P."/>
            <person name="Tuskan G.A."/>
            <person name="Henrissat B."/>
            <person name="Van de Peer Y."/>
            <person name="Rouze P."/>
            <person name="Ellis J.G."/>
            <person name="Dodds P.N."/>
            <person name="Schein J.E."/>
            <person name="Zhong S."/>
            <person name="Hamelin R.C."/>
            <person name="Grigoriev I.V."/>
            <person name="Szabo L.J."/>
            <person name="Martin F."/>
        </authorList>
    </citation>
    <scope>NUCLEOTIDE SEQUENCE [LARGE SCALE GENOMIC DNA]</scope>
    <source>
        <strain evidence="5">98AG31 / pathotype 3-4-7</strain>
    </source>
</reference>
<keyword evidence="1" id="KW-0489">Methyltransferase</keyword>
<proteinExistence type="predicted"/>
<dbReference type="KEGG" id="mlr:MELLADRAFT_76777"/>
<keyword evidence="2" id="KW-0808">Transferase</keyword>
<keyword evidence="5" id="KW-1185">Reference proteome</keyword>
<evidence type="ECO:0000313" key="4">
    <source>
        <dbReference type="EMBL" id="EGG11000.1"/>
    </source>
</evidence>